<dbReference type="GO" id="GO:0006412">
    <property type="term" value="P:translation"/>
    <property type="evidence" value="ECO:0007669"/>
    <property type="project" value="UniProtKB-UniRule"/>
</dbReference>
<comment type="similarity">
    <text evidence="1 5">Belongs to the bacterial ribosomal protein bL33 family.</text>
</comment>
<dbReference type="NCBIfam" id="TIGR01023">
    <property type="entry name" value="rpmG_bact"/>
    <property type="match status" value="1"/>
</dbReference>
<protein>
    <recommendedName>
        <fullName evidence="4 5">Large ribosomal subunit protein bL33</fullName>
    </recommendedName>
</protein>
<dbReference type="Gene3D" id="2.20.28.120">
    <property type="entry name" value="Ribosomal protein L33"/>
    <property type="match status" value="1"/>
</dbReference>
<name>A0A1F5CGY2_9BACT</name>
<dbReference type="InterPro" id="IPR011332">
    <property type="entry name" value="Ribosomal_zn-bd"/>
</dbReference>
<dbReference type="GO" id="GO:0003735">
    <property type="term" value="F:structural constituent of ribosome"/>
    <property type="evidence" value="ECO:0007669"/>
    <property type="project" value="InterPro"/>
</dbReference>
<dbReference type="SUPFAM" id="SSF57829">
    <property type="entry name" value="Zn-binding ribosomal proteins"/>
    <property type="match status" value="1"/>
</dbReference>
<dbReference type="NCBIfam" id="NF001860">
    <property type="entry name" value="PRK00595.1"/>
    <property type="match status" value="1"/>
</dbReference>
<evidence type="ECO:0000256" key="1">
    <source>
        <dbReference type="ARBA" id="ARBA00007596"/>
    </source>
</evidence>
<evidence type="ECO:0000313" key="7">
    <source>
        <dbReference type="Proteomes" id="UP000178974"/>
    </source>
</evidence>
<dbReference type="AlphaFoldDB" id="A0A1F5CGY2"/>
<evidence type="ECO:0000313" key="6">
    <source>
        <dbReference type="EMBL" id="OGD42107.1"/>
    </source>
</evidence>
<reference evidence="6 7" key="1">
    <citation type="journal article" date="2016" name="Nat. Commun.">
        <title>Thousands of microbial genomes shed light on interconnected biogeochemical processes in an aquifer system.</title>
        <authorList>
            <person name="Anantharaman K."/>
            <person name="Brown C.T."/>
            <person name="Hug L.A."/>
            <person name="Sharon I."/>
            <person name="Castelle C.J."/>
            <person name="Probst A.J."/>
            <person name="Thomas B.C."/>
            <person name="Singh A."/>
            <person name="Wilkins M.J."/>
            <person name="Karaoz U."/>
            <person name="Brodie E.L."/>
            <person name="Williams K.H."/>
            <person name="Hubbard S.S."/>
            <person name="Banfield J.F."/>
        </authorList>
    </citation>
    <scope>NUCLEOTIDE SEQUENCE [LARGE SCALE GENOMIC DNA]</scope>
</reference>
<dbReference type="Proteomes" id="UP000178974">
    <property type="component" value="Unassembled WGS sequence"/>
</dbReference>
<keyword evidence="2 5" id="KW-0689">Ribosomal protein</keyword>
<sequence length="53" mass="6523">MKAQEKVTKLQCSVCKRVNYHTQKNKKTVERKLEFKKYCKWCRKHTIHKEAKK</sequence>
<evidence type="ECO:0000256" key="3">
    <source>
        <dbReference type="ARBA" id="ARBA00023274"/>
    </source>
</evidence>
<dbReference type="InterPro" id="IPR001705">
    <property type="entry name" value="Ribosomal_bL33"/>
</dbReference>
<evidence type="ECO:0000256" key="4">
    <source>
        <dbReference type="ARBA" id="ARBA00035176"/>
    </source>
</evidence>
<keyword evidence="3 5" id="KW-0687">Ribonucleoprotein</keyword>
<dbReference type="PANTHER" id="PTHR43168:SF2">
    <property type="entry name" value="LARGE RIBOSOMAL SUBUNIT PROTEIN BL33C"/>
    <property type="match status" value="1"/>
</dbReference>
<gene>
    <name evidence="5" type="primary">rpmG</name>
    <name evidence="6" type="ORF">A2567_01205</name>
</gene>
<dbReference type="EMBL" id="MEZA01000021">
    <property type="protein sequence ID" value="OGD42107.1"/>
    <property type="molecule type" value="Genomic_DNA"/>
</dbReference>
<evidence type="ECO:0000256" key="5">
    <source>
        <dbReference type="HAMAP-Rule" id="MF_00294"/>
    </source>
</evidence>
<evidence type="ECO:0000256" key="2">
    <source>
        <dbReference type="ARBA" id="ARBA00022980"/>
    </source>
</evidence>
<proteinExistence type="inferred from homology"/>
<dbReference type="PANTHER" id="PTHR43168">
    <property type="entry name" value="50S RIBOSOMAL PROTEIN L33, CHLOROPLASTIC"/>
    <property type="match status" value="1"/>
</dbReference>
<dbReference type="GO" id="GO:0005840">
    <property type="term" value="C:ribosome"/>
    <property type="evidence" value="ECO:0007669"/>
    <property type="project" value="UniProtKB-KW"/>
</dbReference>
<dbReference type="Pfam" id="PF00471">
    <property type="entry name" value="Ribosomal_L33"/>
    <property type="match status" value="1"/>
</dbReference>
<dbReference type="GO" id="GO:1990904">
    <property type="term" value="C:ribonucleoprotein complex"/>
    <property type="evidence" value="ECO:0007669"/>
    <property type="project" value="UniProtKB-KW"/>
</dbReference>
<dbReference type="HAMAP" id="MF_00294">
    <property type="entry name" value="Ribosomal_bL33"/>
    <property type="match status" value="1"/>
</dbReference>
<organism evidence="6 7">
    <name type="scientific">Candidatus Azambacteria bacterium RIFOXYD1_FULL_42_11</name>
    <dbReference type="NCBI Taxonomy" id="1797310"/>
    <lineage>
        <taxon>Bacteria</taxon>
        <taxon>Candidatus Azamiibacteriota</taxon>
    </lineage>
</organism>
<dbReference type="GO" id="GO:0005737">
    <property type="term" value="C:cytoplasm"/>
    <property type="evidence" value="ECO:0007669"/>
    <property type="project" value="UniProtKB-ARBA"/>
</dbReference>
<accession>A0A1F5CGY2</accession>
<comment type="caution">
    <text evidence="6">The sequence shown here is derived from an EMBL/GenBank/DDBJ whole genome shotgun (WGS) entry which is preliminary data.</text>
</comment>
<dbReference type="NCBIfam" id="NF001764">
    <property type="entry name" value="PRK00504.1"/>
    <property type="match status" value="1"/>
</dbReference>
<dbReference type="InterPro" id="IPR038584">
    <property type="entry name" value="Ribosomal_bL33_sf"/>
</dbReference>